<evidence type="ECO:0000313" key="1">
    <source>
        <dbReference type="EMBL" id="OEK07762.1"/>
    </source>
</evidence>
<name>A0A1E5T8Q4_9FLAO</name>
<keyword evidence="2" id="KW-1185">Reference proteome</keyword>
<organism evidence="1 2">
    <name type="scientific">Flavivirga aquatica</name>
    <dbReference type="NCBI Taxonomy" id="1849968"/>
    <lineage>
        <taxon>Bacteria</taxon>
        <taxon>Pseudomonadati</taxon>
        <taxon>Bacteroidota</taxon>
        <taxon>Flavobacteriia</taxon>
        <taxon>Flavobacteriales</taxon>
        <taxon>Flavobacteriaceae</taxon>
        <taxon>Flavivirga</taxon>
    </lineage>
</organism>
<gene>
    <name evidence="1" type="ORF">A8C32_14820</name>
</gene>
<accession>A0A1E5T8Q4</accession>
<evidence type="ECO:0000313" key="2">
    <source>
        <dbReference type="Proteomes" id="UP000095713"/>
    </source>
</evidence>
<dbReference type="AlphaFoldDB" id="A0A1E5T8Q4"/>
<dbReference type="Proteomes" id="UP000095713">
    <property type="component" value="Unassembled WGS sequence"/>
</dbReference>
<protein>
    <submittedName>
        <fullName evidence="1">Uncharacterized protein</fullName>
    </submittedName>
</protein>
<reference evidence="1 2" key="1">
    <citation type="submission" date="2016-05" db="EMBL/GenBank/DDBJ databases">
        <title>Draft Genome Sequence of Algibacter sp. Strain SK-16 Isolated from the Surface Water of Aburatsubo Inlet.</title>
        <authorList>
            <person name="Wong S.-K."/>
            <person name="Yoshizawa S."/>
            <person name="Nakajima Y."/>
            <person name="Ogura Y."/>
            <person name="Tetsuya H."/>
            <person name="Hamasaki K."/>
        </authorList>
    </citation>
    <scope>NUCLEOTIDE SEQUENCE [LARGE SCALE GENOMIC DNA]</scope>
    <source>
        <strain evidence="1 2">SK-16</strain>
    </source>
</reference>
<dbReference type="EMBL" id="MDJD01000043">
    <property type="protein sequence ID" value="OEK07762.1"/>
    <property type="molecule type" value="Genomic_DNA"/>
</dbReference>
<dbReference type="STRING" id="1849968.A8C32_14820"/>
<proteinExistence type="predicted"/>
<sequence length="92" mass="10801">MLIIIKLMYNAEDIILFSDVLLLNKMTAFDKPKSIKEDVPLKSKVRLIMPYSFKPNRSIIRGNRSNVTKDVTTVLLEETKKFFFKYLVILFN</sequence>
<comment type="caution">
    <text evidence="1">The sequence shown here is derived from an EMBL/GenBank/DDBJ whole genome shotgun (WGS) entry which is preliminary data.</text>
</comment>